<evidence type="ECO:0000259" key="1">
    <source>
        <dbReference type="Pfam" id="PF13963"/>
    </source>
</evidence>
<dbReference type="Pfam" id="PF02992">
    <property type="entry name" value="Transposase_21"/>
    <property type="match status" value="1"/>
</dbReference>
<dbReference type="InterPro" id="IPR029480">
    <property type="entry name" value="Transpos_assoc"/>
</dbReference>
<dbReference type="Gramene" id="TuG1812G0300002393.01.T02">
    <property type="protein sequence ID" value="TuG1812G0300002393.01.T02"/>
    <property type="gene ID" value="TuG1812G0300002393.01"/>
</dbReference>
<protein>
    <recommendedName>
        <fullName evidence="1">Transposase-associated domain-containing protein</fullName>
    </recommendedName>
</protein>
<reference evidence="3" key="1">
    <citation type="journal article" date="2013" name="Nature">
        <title>Draft genome of the wheat A-genome progenitor Triticum urartu.</title>
        <authorList>
            <person name="Ling H.Q."/>
            <person name="Zhao S."/>
            <person name="Liu D."/>
            <person name="Wang J."/>
            <person name="Sun H."/>
            <person name="Zhang C."/>
            <person name="Fan H."/>
            <person name="Li D."/>
            <person name="Dong L."/>
            <person name="Tao Y."/>
            <person name="Gao C."/>
            <person name="Wu H."/>
            <person name="Li Y."/>
            <person name="Cui Y."/>
            <person name="Guo X."/>
            <person name="Zheng S."/>
            <person name="Wang B."/>
            <person name="Yu K."/>
            <person name="Liang Q."/>
            <person name="Yang W."/>
            <person name="Lou X."/>
            <person name="Chen J."/>
            <person name="Feng M."/>
            <person name="Jian J."/>
            <person name="Zhang X."/>
            <person name="Luo G."/>
            <person name="Jiang Y."/>
            <person name="Liu J."/>
            <person name="Wang Z."/>
            <person name="Sha Y."/>
            <person name="Zhang B."/>
            <person name="Wu H."/>
            <person name="Tang D."/>
            <person name="Shen Q."/>
            <person name="Xue P."/>
            <person name="Zou S."/>
            <person name="Wang X."/>
            <person name="Liu X."/>
            <person name="Wang F."/>
            <person name="Yang Y."/>
            <person name="An X."/>
            <person name="Dong Z."/>
            <person name="Zhang K."/>
            <person name="Zhang X."/>
            <person name="Luo M.C."/>
            <person name="Dvorak J."/>
            <person name="Tong Y."/>
            <person name="Wang J."/>
            <person name="Yang H."/>
            <person name="Li Z."/>
            <person name="Wang D."/>
            <person name="Zhang A."/>
            <person name="Wang J."/>
        </authorList>
    </citation>
    <scope>NUCLEOTIDE SEQUENCE</scope>
    <source>
        <strain evidence="3">cv. G1812</strain>
    </source>
</reference>
<dbReference type="PANTHER" id="PTHR10775">
    <property type="entry name" value="OS08G0208400 PROTEIN"/>
    <property type="match status" value="1"/>
</dbReference>
<evidence type="ECO:0000313" key="3">
    <source>
        <dbReference type="Proteomes" id="UP000015106"/>
    </source>
</evidence>
<evidence type="ECO:0000313" key="2">
    <source>
        <dbReference type="EnsemblPlants" id="TuG1812G0300002393.01.T02"/>
    </source>
</evidence>
<sequence length="654" mass="74803">MADQSARGDHSGAPRNVDVDRSWMYKERRGKLISDAWQHGVDNFLDHAFSLPDAAVDGESHCPCSNCFCRHKCTRDVMTRHLCSNGFMLGYERWTSHGESDVPENVEHDNVGGGDRMNDMLVDAIVAEGVSKGDEPTKAAKKFYEMLMEADKPLHEKTTQSRLSIVGRLMTIKTQHNLSEACYDEMMTLIHDIVGDDAAKDLPANFHRSKKLVHSLAMPYVKIHACPNNCMIYYKENENKEKCTICKEPRYEETTAGNKSTKIPRKVLCYLPITPRLQRLYMSQSTAKHMDYHARPRDSDEVMVHPSHGEAWKEFNKEFKKFAEDGRNIRLCLATDGFTPFGIKAASYSCWPVFVVPYNLPPEMCMKQSNLILALVIPGLDHPGKNLNIFMQPLVDELDDLWRNGVETYDSYRKQNFTLKAALLWTIHDIPAYGLVACWSTHGKLACPICGSDIKAFSLKNGRKPCWFDCHRRFLPINHACRRSVKCFRKKKTVLNPPPKPLSGEEVYEQLKSLVHDKTGKSKFEGFGKEHNWIAISGLWQLEYFQKLMLRHNIDVMHNEKNVSEAILNTCLDIPKKTKDNNKARLDVALYCDRPKLHLKKNSKGVWKKPRAKYCVSKDDKMTILKWFKEVKFSDGVAANLSKTVNLQQKNLLG</sequence>
<dbReference type="InterPro" id="IPR004242">
    <property type="entry name" value="Transposase_21"/>
</dbReference>
<dbReference type="AlphaFoldDB" id="A0A8R7TUQ9"/>
<dbReference type="EnsemblPlants" id="TuG1812G0300002393.01.T02">
    <property type="protein sequence ID" value="TuG1812G0300002393.01.T02"/>
    <property type="gene ID" value="TuG1812G0300002393.01"/>
</dbReference>
<dbReference type="PANTHER" id="PTHR10775:SF183">
    <property type="entry name" value="TRANSPOSON, EN_SPM-LIKE, TRANSPOSASE-ASSOCIATED DOMAIN PROTEIN-RELATED"/>
    <property type="match status" value="1"/>
</dbReference>
<name>A0A8R7TUQ9_TRIUA</name>
<proteinExistence type="predicted"/>
<dbReference type="EnsemblPlants" id="TuG1812G0300002393.01.T01">
    <property type="protein sequence ID" value="TuG1812G0300002393.01.T01"/>
    <property type="gene ID" value="TuG1812G0300002393.01"/>
</dbReference>
<reference evidence="2" key="2">
    <citation type="submission" date="2018-03" db="EMBL/GenBank/DDBJ databases">
        <title>The Triticum urartu genome reveals the dynamic nature of wheat genome evolution.</title>
        <authorList>
            <person name="Ling H."/>
            <person name="Ma B."/>
            <person name="Shi X."/>
            <person name="Liu H."/>
            <person name="Dong L."/>
            <person name="Sun H."/>
            <person name="Cao Y."/>
            <person name="Gao Q."/>
            <person name="Zheng S."/>
            <person name="Li Y."/>
            <person name="Yu Y."/>
            <person name="Du H."/>
            <person name="Qi M."/>
            <person name="Li Y."/>
            <person name="Yu H."/>
            <person name="Cui Y."/>
            <person name="Wang N."/>
            <person name="Chen C."/>
            <person name="Wu H."/>
            <person name="Zhao Y."/>
            <person name="Zhang J."/>
            <person name="Li Y."/>
            <person name="Zhou W."/>
            <person name="Zhang B."/>
            <person name="Hu W."/>
            <person name="Eijk M."/>
            <person name="Tang J."/>
            <person name="Witsenboer H."/>
            <person name="Zhao S."/>
            <person name="Li Z."/>
            <person name="Zhang A."/>
            <person name="Wang D."/>
            <person name="Liang C."/>
        </authorList>
    </citation>
    <scope>NUCLEOTIDE SEQUENCE [LARGE SCALE GENOMIC DNA]</scope>
    <source>
        <strain evidence="2">cv. G1812</strain>
    </source>
</reference>
<organism evidence="2 3">
    <name type="scientific">Triticum urartu</name>
    <name type="common">Red wild einkorn</name>
    <name type="synonym">Crithodium urartu</name>
    <dbReference type="NCBI Taxonomy" id="4572"/>
    <lineage>
        <taxon>Eukaryota</taxon>
        <taxon>Viridiplantae</taxon>
        <taxon>Streptophyta</taxon>
        <taxon>Embryophyta</taxon>
        <taxon>Tracheophyta</taxon>
        <taxon>Spermatophyta</taxon>
        <taxon>Magnoliopsida</taxon>
        <taxon>Liliopsida</taxon>
        <taxon>Poales</taxon>
        <taxon>Poaceae</taxon>
        <taxon>BOP clade</taxon>
        <taxon>Pooideae</taxon>
        <taxon>Triticodae</taxon>
        <taxon>Triticeae</taxon>
        <taxon>Triticinae</taxon>
        <taxon>Triticum</taxon>
    </lineage>
</organism>
<reference evidence="2" key="3">
    <citation type="submission" date="2022-06" db="UniProtKB">
        <authorList>
            <consortium name="EnsemblPlants"/>
        </authorList>
    </citation>
    <scope>IDENTIFICATION</scope>
</reference>
<dbReference type="Pfam" id="PF13963">
    <property type="entry name" value="Transpos_assoc"/>
    <property type="match status" value="1"/>
</dbReference>
<dbReference type="Gramene" id="TuG1812G0300002393.01.T01">
    <property type="protein sequence ID" value="TuG1812G0300002393.01.T01"/>
    <property type="gene ID" value="TuG1812G0300002393.01"/>
</dbReference>
<keyword evidence="3" id="KW-1185">Reference proteome</keyword>
<accession>A0A8R7TUQ9</accession>
<dbReference type="Proteomes" id="UP000015106">
    <property type="component" value="Chromosome 3"/>
</dbReference>
<feature type="domain" description="Transposase-associated" evidence="1">
    <location>
        <begin position="21"/>
        <end position="99"/>
    </location>
</feature>